<accession>A0AAQ3KER6</accession>
<proteinExistence type="predicted"/>
<dbReference type="Proteomes" id="UP001327560">
    <property type="component" value="Chromosome 5"/>
</dbReference>
<name>A0AAQ3KER6_9LILI</name>
<gene>
    <name evidence="1" type="ORF">Cni_G16236</name>
</gene>
<dbReference type="AlphaFoldDB" id="A0AAQ3KER6"/>
<dbReference type="EMBL" id="CP136894">
    <property type="protein sequence ID" value="WOL07494.1"/>
    <property type="molecule type" value="Genomic_DNA"/>
</dbReference>
<reference evidence="1 2" key="1">
    <citation type="submission" date="2023-10" db="EMBL/GenBank/DDBJ databases">
        <title>Chromosome-scale genome assembly provides insights into flower coloration mechanisms of Canna indica.</title>
        <authorList>
            <person name="Li C."/>
        </authorList>
    </citation>
    <scope>NUCLEOTIDE SEQUENCE [LARGE SCALE GENOMIC DNA]</scope>
    <source>
        <tissue evidence="1">Flower</tissue>
    </source>
</reference>
<organism evidence="1 2">
    <name type="scientific">Canna indica</name>
    <name type="common">Indian-shot</name>
    <dbReference type="NCBI Taxonomy" id="4628"/>
    <lineage>
        <taxon>Eukaryota</taxon>
        <taxon>Viridiplantae</taxon>
        <taxon>Streptophyta</taxon>
        <taxon>Embryophyta</taxon>
        <taxon>Tracheophyta</taxon>
        <taxon>Spermatophyta</taxon>
        <taxon>Magnoliopsida</taxon>
        <taxon>Liliopsida</taxon>
        <taxon>Zingiberales</taxon>
        <taxon>Cannaceae</taxon>
        <taxon>Canna</taxon>
    </lineage>
</organism>
<keyword evidence="2" id="KW-1185">Reference proteome</keyword>
<evidence type="ECO:0000313" key="1">
    <source>
        <dbReference type="EMBL" id="WOL07494.1"/>
    </source>
</evidence>
<protein>
    <submittedName>
        <fullName evidence="1">Uncharacterized protein</fullName>
    </submittedName>
</protein>
<evidence type="ECO:0000313" key="2">
    <source>
        <dbReference type="Proteomes" id="UP001327560"/>
    </source>
</evidence>
<sequence length="141" mass="15739">MVEETRHHLLSSCHFSSAIWSALSQCINMDLSNSLIWYSGGYQLLSLNSSLNSNSKAIVANAMWFIWYFRNNILHDEGRPSTNNVVMRIVAFSSSYVKAHLPEGSVDSNISVDCWIPPPSNFLKINCDRVFNNPDGAAGLI</sequence>